<dbReference type="RefSeq" id="XP_066720819.1">
    <property type="nucleotide sequence ID" value="XM_066852678.1"/>
</dbReference>
<feature type="compositionally biased region" description="Gly residues" evidence="1">
    <location>
        <begin position="403"/>
        <end position="412"/>
    </location>
</feature>
<proteinExistence type="predicted"/>
<feature type="compositionally biased region" description="Gly residues" evidence="1">
    <location>
        <begin position="294"/>
        <end position="303"/>
    </location>
</feature>
<feature type="region of interest" description="Disordered" evidence="1">
    <location>
        <begin position="277"/>
        <end position="431"/>
    </location>
</feature>
<feature type="region of interest" description="Disordered" evidence="1">
    <location>
        <begin position="208"/>
        <end position="237"/>
    </location>
</feature>
<sequence>MARLLLYTVLGAVVAAIAVERIVAAPTGVSLPSPTFDFAQITAPPSLHELVKRQEAQTVLVGPDNTCGYVSGYLASAYTCNNVKAQCAFLTYSNLGAVACCNSATCGFVLDCVHYAQLATSSCGVSCQNDIHTLKCSRSATPYCGTATFFNGIKDYYCMTSRYSTAKQMLTTWIGEDDRRSFSPLVLTVTTSADLSVTQDGGLLGGGDAPATVTATSSTGSGSNNKDGNTDNNNKGGSSTPVGAIVGGVVGGVAVLIIVALALFFIIRHNNKKKQQRNAAAATNGGYPQMMQQPGGGPNNGPGGAPPAAGAVAGHQSVYNPAYQQQQQQQQQYPSTTQSPPPQHQQAPPYAYAGAGDMKPQAYATNAMAPPSPATSPGLNDQPSSPTMTDVSSIQPHHTGSTMGMGGGGAGYQYGSNSNNNGSGPNVPMTVHEAGGDAVGNYGPHSNHHGQFHEMQ</sequence>
<feature type="transmembrane region" description="Helical" evidence="2">
    <location>
        <begin position="242"/>
        <end position="267"/>
    </location>
</feature>
<evidence type="ECO:0000256" key="2">
    <source>
        <dbReference type="SAM" id="Phobius"/>
    </source>
</evidence>
<evidence type="ECO:0000256" key="1">
    <source>
        <dbReference type="SAM" id="MobiDB-lite"/>
    </source>
</evidence>
<keyword evidence="3" id="KW-0732">Signal</keyword>
<feature type="chain" id="PRO_5047442831" evidence="3">
    <location>
        <begin position="25"/>
        <end position="456"/>
    </location>
</feature>
<dbReference type="EMBL" id="JAQQWL010000002">
    <property type="protein sequence ID" value="KAK8086295.1"/>
    <property type="molecule type" value="Genomic_DNA"/>
</dbReference>
<feature type="compositionally biased region" description="Low complexity" evidence="1">
    <location>
        <begin position="321"/>
        <end position="353"/>
    </location>
</feature>
<feature type="compositionally biased region" description="Polar residues" evidence="1">
    <location>
        <begin position="375"/>
        <end position="398"/>
    </location>
</feature>
<feature type="signal peptide" evidence="3">
    <location>
        <begin position="1"/>
        <end position="24"/>
    </location>
</feature>
<accession>A0ABR1WT26</accession>
<protein>
    <submittedName>
        <fullName evidence="4">Uncharacterized protein</fullName>
    </submittedName>
</protein>
<reference evidence="4 5" key="1">
    <citation type="submission" date="2023-01" db="EMBL/GenBank/DDBJ databases">
        <title>Analysis of 21 Apiospora genomes using comparative genomics revels a genus with tremendous synthesis potential of carbohydrate active enzymes and secondary metabolites.</title>
        <authorList>
            <person name="Sorensen T."/>
        </authorList>
    </citation>
    <scope>NUCLEOTIDE SEQUENCE [LARGE SCALE GENOMIC DNA]</scope>
    <source>
        <strain evidence="4 5">CBS 135458</strain>
    </source>
</reference>
<keyword evidence="2" id="KW-0812">Transmembrane</keyword>
<dbReference type="Proteomes" id="UP001480595">
    <property type="component" value="Unassembled WGS sequence"/>
</dbReference>
<feature type="compositionally biased region" description="Low complexity" evidence="1">
    <location>
        <begin position="216"/>
        <end position="237"/>
    </location>
</feature>
<evidence type="ECO:0000256" key="3">
    <source>
        <dbReference type="SAM" id="SignalP"/>
    </source>
</evidence>
<evidence type="ECO:0000313" key="4">
    <source>
        <dbReference type="EMBL" id="KAK8086295.1"/>
    </source>
</evidence>
<gene>
    <name evidence="4" type="ORF">PG994_001269</name>
</gene>
<keyword evidence="2" id="KW-1133">Transmembrane helix</keyword>
<organism evidence="4 5">
    <name type="scientific">Apiospora phragmitis</name>
    <dbReference type="NCBI Taxonomy" id="2905665"/>
    <lineage>
        <taxon>Eukaryota</taxon>
        <taxon>Fungi</taxon>
        <taxon>Dikarya</taxon>
        <taxon>Ascomycota</taxon>
        <taxon>Pezizomycotina</taxon>
        <taxon>Sordariomycetes</taxon>
        <taxon>Xylariomycetidae</taxon>
        <taxon>Amphisphaeriales</taxon>
        <taxon>Apiosporaceae</taxon>
        <taxon>Apiospora</taxon>
    </lineage>
</organism>
<evidence type="ECO:0000313" key="5">
    <source>
        <dbReference type="Proteomes" id="UP001480595"/>
    </source>
</evidence>
<dbReference type="GeneID" id="92085741"/>
<feature type="compositionally biased region" description="Low complexity" evidence="1">
    <location>
        <begin position="413"/>
        <end position="424"/>
    </location>
</feature>
<keyword evidence="2" id="KW-0472">Membrane</keyword>
<name>A0ABR1WT26_9PEZI</name>
<keyword evidence="5" id="KW-1185">Reference proteome</keyword>
<comment type="caution">
    <text evidence="4">The sequence shown here is derived from an EMBL/GenBank/DDBJ whole genome shotgun (WGS) entry which is preliminary data.</text>
</comment>